<sequence>MVRRLEELHLPMKSLRVRPALMHLGIREGVKV</sequence>
<dbReference type="EMBL" id="UINC01065945">
    <property type="protein sequence ID" value="SVB96119.1"/>
    <property type="molecule type" value="Genomic_DNA"/>
</dbReference>
<protein>
    <submittedName>
        <fullName evidence="1">Uncharacterized protein</fullName>
    </submittedName>
</protein>
<reference evidence="1" key="1">
    <citation type="submission" date="2018-05" db="EMBL/GenBank/DDBJ databases">
        <authorList>
            <person name="Lanie J.A."/>
            <person name="Ng W.-L."/>
            <person name="Kazmierczak K.M."/>
            <person name="Andrzejewski T.M."/>
            <person name="Davidsen T.M."/>
            <person name="Wayne K.J."/>
            <person name="Tettelin H."/>
            <person name="Glass J.I."/>
            <person name="Rusch D."/>
            <person name="Podicherti R."/>
            <person name="Tsui H.-C.T."/>
            <person name="Winkler M.E."/>
        </authorList>
    </citation>
    <scope>NUCLEOTIDE SEQUENCE</scope>
</reference>
<feature type="non-terminal residue" evidence="1">
    <location>
        <position position="32"/>
    </location>
</feature>
<accession>A0A382IA35</accession>
<dbReference type="AlphaFoldDB" id="A0A382IA35"/>
<proteinExistence type="predicted"/>
<organism evidence="1">
    <name type="scientific">marine metagenome</name>
    <dbReference type="NCBI Taxonomy" id="408172"/>
    <lineage>
        <taxon>unclassified sequences</taxon>
        <taxon>metagenomes</taxon>
        <taxon>ecological metagenomes</taxon>
    </lineage>
</organism>
<gene>
    <name evidence="1" type="ORF">METZ01_LOCUS248973</name>
</gene>
<name>A0A382IA35_9ZZZZ</name>
<evidence type="ECO:0000313" key="1">
    <source>
        <dbReference type="EMBL" id="SVB96119.1"/>
    </source>
</evidence>